<dbReference type="EC" id="4.1.1.112" evidence="6"/>
<dbReference type="Gene3D" id="3.50.30.40">
    <property type="entry name" value="Ribonuclease E inhibitor RraA/RraA-like"/>
    <property type="match status" value="1"/>
</dbReference>
<evidence type="ECO:0000256" key="7">
    <source>
        <dbReference type="ARBA" id="ARBA00016549"/>
    </source>
</evidence>
<sequence length="203" mass="21539">MTPIGGSGPELTSATVHEAADRIGALPSVIKPLSPDMHLEAPAFPVRVPPGDNLWLHRAVYAARRGEVLVVDTGGGLEYGYWGEILAEAAIARGLAGLVINGGVRDSRRLIELGWPVFAERLCVRGTAKNPRGDGELGEPVQLGDVIVGLGDLVVADADGVVCIPAASADDIRTRSIERERTETEYIQRLRDGETTVAIYGLP</sequence>
<comment type="subunit">
    <text evidence="4">Homotrimer.</text>
</comment>
<dbReference type="PANTHER" id="PTHR33254">
    <property type="entry name" value="4-HYDROXY-4-METHYL-2-OXOGLUTARATE ALDOLASE 3-RELATED"/>
    <property type="match status" value="1"/>
</dbReference>
<dbReference type="CDD" id="cd16841">
    <property type="entry name" value="RraA_family"/>
    <property type="match status" value="1"/>
</dbReference>
<evidence type="ECO:0000256" key="12">
    <source>
        <dbReference type="ARBA" id="ARBA00047973"/>
    </source>
</evidence>
<dbReference type="Pfam" id="PF03737">
    <property type="entry name" value="RraA-like"/>
    <property type="match status" value="1"/>
</dbReference>
<evidence type="ECO:0000256" key="1">
    <source>
        <dbReference type="ARBA" id="ARBA00001342"/>
    </source>
</evidence>
<evidence type="ECO:0000256" key="6">
    <source>
        <dbReference type="ARBA" id="ARBA00012947"/>
    </source>
</evidence>
<accession>A0ABZ1YLB8</accession>
<evidence type="ECO:0000256" key="8">
    <source>
        <dbReference type="ARBA" id="ARBA00025046"/>
    </source>
</evidence>
<evidence type="ECO:0000256" key="11">
    <source>
        <dbReference type="ARBA" id="ARBA00032305"/>
    </source>
</evidence>
<comment type="catalytic activity">
    <reaction evidence="12">
        <text>oxaloacetate + H(+) = pyruvate + CO2</text>
        <dbReference type="Rhea" id="RHEA:15641"/>
        <dbReference type="ChEBI" id="CHEBI:15361"/>
        <dbReference type="ChEBI" id="CHEBI:15378"/>
        <dbReference type="ChEBI" id="CHEBI:16452"/>
        <dbReference type="ChEBI" id="CHEBI:16526"/>
        <dbReference type="EC" id="4.1.1.112"/>
    </reaction>
</comment>
<evidence type="ECO:0000313" key="13">
    <source>
        <dbReference type="EMBL" id="WUV44019.1"/>
    </source>
</evidence>
<dbReference type="Proteomes" id="UP001432062">
    <property type="component" value="Chromosome"/>
</dbReference>
<proteinExistence type="inferred from homology"/>
<evidence type="ECO:0000256" key="4">
    <source>
        <dbReference type="ARBA" id="ARBA00011233"/>
    </source>
</evidence>
<keyword evidence="14" id="KW-1185">Reference proteome</keyword>
<dbReference type="InterPro" id="IPR005493">
    <property type="entry name" value="RraA/RraA-like"/>
</dbReference>
<comment type="function">
    <text evidence="8">Catalyzes the aldol cleavage of 4-hydroxy-4-methyl-2-oxoglutarate (HMG) into 2 molecules of pyruvate. Also contains a secondary oxaloacetate (OAA) decarboxylase activity due to the common pyruvate enolate transition state formed following C-C bond cleavage in the retro-aldol and decarboxylation reactions.</text>
</comment>
<evidence type="ECO:0000256" key="3">
    <source>
        <dbReference type="ARBA" id="ARBA00008621"/>
    </source>
</evidence>
<organism evidence="13 14">
    <name type="scientific">Nocardia vinacea</name>
    <dbReference type="NCBI Taxonomy" id="96468"/>
    <lineage>
        <taxon>Bacteria</taxon>
        <taxon>Bacillati</taxon>
        <taxon>Actinomycetota</taxon>
        <taxon>Actinomycetes</taxon>
        <taxon>Mycobacteriales</taxon>
        <taxon>Nocardiaceae</taxon>
        <taxon>Nocardia</taxon>
    </lineage>
</organism>
<protein>
    <recommendedName>
        <fullName evidence="7">Putative 4-hydroxy-4-methyl-2-oxoglutarate aldolase</fullName>
        <ecNumber evidence="6">4.1.1.112</ecNumber>
        <ecNumber evidence="5">4.1.3.17</ecNumber>
    </recommendedName>
    <alternativeName>
        <fullName evidence="11">Oxaloacetate decarboxylase</fullName>
    </alternativeName>
    <alternativeName>
        <fullName evidence="9">Regulator of ribonuclease activity homolog</fullName>
    </alternativeName>
    <alternativeName>
        <fullName evidence="10">RraA-like protein</fullName>
    </alternativeName>
</protein>
<comment type="cofactor">
    <cofactor evidence="2">
        <name>a divalent metal cation</name>
        <dbReference type="ChEBI" id="CHEBI:60240"/>
    </cofactor>
</comment>
<dbReference type="PANTHER" id="PTHR33254:SF4">
    <property type="entry name" value="4-HYDROXY-4-METHYL-2-OXOGLUTARATE ALDOLASE 3-RELATED"/>
    <property type="match status" value="1"/>
</dbReference>
<evidence type="ECO:0000256" key="2">
    <source>
        <dbReference type="ARBA" id="ARBA00001968"/>
    </source>
</evidence>
<comment type="catalytic activity">
    <reaction evidence="1">
        <text>4-hydroxy-4-methyl-2-oxoglutarate = 2 pyruvate</text>
        <dbReference type="Rhea" id="RHEA:22748"/>
        <dbReference type="ChEBI" id="CHEBI:15361"/>
        <dbReference type="ChEBI" id="CHEBI:58276"/>
        <dbReference type="EC" id="4.1.3.17"/>
    </reaction>
</comment>
<comment type="similarity">
    <text evidence="3">Belongs to the class II aldolase/RraA-like family.</text>
</comment>
<dbReference type="SUPFAM" id="SSF89562">
    <property type="entry name" value="RraA-like"/>
    <property type="match status" value="1"/>
</dbReference>
<evidence type="ECO:0000256" key="9">
    <source>
        <dbReference type="ARBA" id="ARBA00029596"/>
    </source>
</evidence>
<evidence type="ECO:0000256" key="5">
    <source>
        <dbReference type="ARBA" id="ARBA00012213"/>
    </source>
</evidence>
<name>A0ABZ1YLB8_9NOCA</name>
<dbReference type="InterPro" id="IPR036704">
    <property type="entry name" value="RraA/RraA-like_sf"/>
</dbReference>
<evidence type="ECO:0000256" key="10">
    <source>
        <dbReference type="ARBA" id="ARBA00030169"/>
    </source>
</evidence>
<reference evidence="13" key="1">
    <citation type="submission" date="2022-10" db="EMBL/GenBank/DDBJ databases">
        <title>The complete genomes of actinobacterial strains from the NBC collection.</title>
        <authorList>
            <person name="Joergensen T.S."/>
            <person name="Alvarez Arevalo M."/>
            <person name="Sterndorff E.B."/>
            <person name="Faurdal D."/>
            <person name="Vuksanovic O."/>
            <person name="Mourched A.-S."/>
            <person name="Charusanti P."/>
            <person name="Shaw S."/>
            <person name="Blin K."/>
            <person name="Weber T."/>
        </authorList>
    </citation>
    <scope>NUCLEOTIDE SEQUENCE</scope>
    <source>
        <strain evidence="13">NBC_01482</strain>
    </source>
</reference>
<dbReference type="EMBL" id="CP109441">
    <property type="protein sequence ID" value="WUV44019.1"/>
    <property type="molecule type" value="Genomic_DNA"/>
</dbReference>
<gene>
    <name evidence="13" type="ORF">OG563_33185</name>
</gene>
<evidence type="ECO:0000313" key="14">
    <source>
        <dbReference type="Proteomes" id="UP001432062"/>
    </source>
</evidence>
<dbReference type="RefSeq" id="WP_329406697.1">
    <property type="nucleotide sequence ID" value="NZ_CP109441.1"/>
</dbReference>
<dbReference type="EC" id="4.1.3.17" evidence="5"/>